<dbReference type="PANTHER" id="PTHR44998:SF1">
    <property type="entry name" value="UDP-N-ACETYLGLUCOSAMINE--PEPTIDE N-ACETYLGLUCOSAMINYLTRANSFERASE 110 KDA SUBUNIT"/>
    <property type="match status" value="1"/>
</dbReference>
<keyword evidence="12" id="KW-1185">Reference proteome</keyword>
<dbReference type="Proteomes" id="UP000247409">
    <property type="component" value="Unassembled WGS sequence"/>
</dbReference>
<dbReference type="InterPro" id="IPR019734">
    <property type="entry name" value="TPR_rpt"/>
</dbReference>
<dbReference type="PANTHER" id="PTHR44998">
    <property type="match status" value="1"/>
</dbReference>
<feature type="compositionally biased region" description="Polar residues" evidence="9">
    <location>
        <begin position="219"/>
        <end position="235"/>
    </location>
</feature>
<keyword evidence="6" id="KW-0677">Repeat</keyword>
<dbReference type="Gene3D" id="1.25.40.10">
    <property type="entry name" value="Tetratricopeptide repeat domain"/>
    <property type="match status" value="3"/>
</dbReference>
<dbReference type="Gene3D" id="3.40.50.2000">
    <property type="entry name" value="Glycogen Phosphorylase B"/>
    <property type="match status" value="1"/>
</dbReference>
<evidence type="ECO:0000259" key="10">
    <source>
        <dbReference type="Pfam" id="PF13844"/>
    </source>
</evidence>
<sequence length="1252" mass="137942">MPAHSHNPFYPAQPSPNPAAVHPPIQFHNAQPHFAPMHPAHDAPVLQQEHHQPPQPQLYPHSLVLTDSTYPHLHPHHPPTLSQRPAPSALSHHQPPRESVQYYDPTSFSPVPPAHTLFDTAPQPVVHLAPFDRELTHIAAPHLPTDAANQHHIHSNLHSHHHPPHFQPHQSKSESQPVPYLPHQSVASTALHIQTPSLPKPSSGKQPQSKHDSNPYHLTDTNSLQSHLQEDSSANMAYVNSLRPPHSFHHDPHSTLQHHFPMPAPTSLQNMAHDDPVSNDVLYPASFPTNSNHHLHPSQTTIFSLPPFRMSSPDQYGTHPGPNPSIAQHGVMDRYTPQSFANHPPQPTALLLAPAQQPLGQTSAQPLDPSEDFTMQQLVPAAQVSAPPIMAMPEILAPVQFTVPVDMLDSYMAVARACRDVGRADLAADVYRACIAICPESADARTAFANAMYTQGVYDPNMSEFPTPLDFAPVLAEDIFNDVGNTLRSIGRINEAEMAYRAALNISPRHPNAWNNLGNAMRARGAIFDAMHCYNAALSCHPGFPTAHCNLAGLLRDQGKPQEAEIQYRAALMADPNLAEAAAGLGTALRDMGRTEEAIPFYIRSVNLQPDAADHHANLANTYKDLNKIEESVASYKAALSLRPDLPDAFCNMVHSLSVICDWTDRTQNFATLLAIIDKQLVAMMRNPGTPSGLQHTLAGALSNSTPQLVDACCSRSERDGSLSSTHLREENSDKSVRRKYVHHPSSPAVFRKSTLKSKFAKFISSSPSVVSPVLISGLPSVQPFHALIYPLSPEKFKALSAAYASRAESVVAGIPRVTQQWSRPRGPRARLKVGYVSSDYNNHPYSHLTQSIYGLHGKGTSVECFCYALTPSDGSEWRRRIEREAEHFLDISAFSAKQSAEAIANDGIHVLVNCNGYTKGARTELFALRPAPVQVSFMGFPGTLGASYIEYFITDVVTSPPSLASRMHSESLLYHPHSYFVNDHRQTSFRGPAAYPSGPLTRARYGLPEDCFLFLMHNQLYKLSPDTFDVWARILKRVPNSKIWLLRFPPTAEQRIRHEAYSRGLTPDRLVFTDVAGKEEHVARAGLGDLFLDTPTCNAHTTGTDVLWSGVPMITCPGSLFASRVAASLLTAAGFPELVAPDMNAYEDLAVELATNRPRLAAIRAKLEASRDTNALFDTERWVRNVEGLYWQAWRNYDRGNRPTHIYGRDVYGGSSMITRPVAFEGMHTGSSSSPTDSILRDRVFNPALVA</sequence>
<dbReference type="OrthoDB" id="421121at2759"/>
<dbReference type="Pfam" id="PF13844">
    <property type="entry name" value="Glyco_transf_41"/>
    <property type="match status" value="2"/>
</dbReference>
<feature type="repeat" description="TPR" evidence="8">
    <location>
        <begin position="613"/>
        <end position="646"/>
    </location>
</feature>
<feature type="region of interest" description="Disordered" evidence="9">
    <location>
        <begin position="1"/>
        <end position="39"/>
    </location>
</feature>
<feature type="region of interest" description="Disordered" evidence="9">
    <location>
        <begin position="155"/>
        <end position="180"/>
    </location>
</feature>
<name>A0A2V3IWP5_9FLOR</name>
<comment type="similarity">
    <text evidence="2">Belongs to the glycosyltransferase 41 family. O-GlcNAc transferase subfamily.</text>
</comment>
<proteinExistence type="inferred from homology"/>
<evidence type="ECO:0000256" key="8">
    <source>
        <dbReference type="PROSITE-ProRule" id="PRU00339"/>
    </source>
</evidence>
<dbReference type="FunFam" id="3.40.50.2000:FF:000070">
    <property type="entry name" value="probable UDP-N-acetylglucosamine--peptide N-acetylglucosaminyltransferase SEC"/>
    <property type="match status" value="1"/>
</dbReference>
<dbReference type="InterPro" id="IPR011990">
    <property type="entry name" value="TPR-like_helical_dom_sf"/>
</dbReference>
<dbReference type="EMBL" id="NBIV01000036">
    <property type="protein sequence ID" value="PXF46574.1"/>
    <property type="molecule type" value="Genomic_DNA"/>
</dbReference>
<evidence type="ECO:0000313" key="11">
    <source>
        <dbReference type="EMBL" id="PXF46574.1"/>
    </source>
</evidence>
<dbReference type="AlphaFoldDB" id="A0A2V3IWP5"/>
<evidence type="ECO:0000313" key="12">
    <source>
        <dbReference type="Proteomes" id="UP000247409"/>
    </source>
</evidence>
<evidence type="ECO:0000256" key="5">
    <source>
        <dbReference type="ARBA" id="ARBA00022679"/>
    </source>
</evidence>
<feature type="domain" description="O-GlcNAc transferase C-terminal" evidence="10">
    <location>
        <begin position="1002"/>
        <end position="1186"/>
    </location>
</feature>
<keyword evidence="5 11" id="KW-0808">Transferase</keyword>
<dbReference type="InterPro" id="IPR029489">
    <property type="entry name" value="OGT/SEC/SPY_C"/>
</dbReference>
<dbReference type="Pfam" id="PF13181">
    <property type="entry name" value="TPR_8"/>
    <property type="match status" value="1"/>
</dbReference>
<feature type="domain" description="O-GlcNAc transferase C-terminal" evidence="10">
    <location>
        <begin position="778"/>
        <end position="987"/>
    </location>
</feature>
<feature type="repeat" description="TPR" evidence="8">
    <location>
        <begin position="477"/>
        <end position="510"/>
    </location>
</feature>
<feature type="compositionally biased region" description="Basic and acidic residues" evidence="9">
    <location>
        <begin position="717"/>
        <end position="736"/>
    </location>
</feature>
<reference evidence="11 12" key="1">
    <citation type="journal article" date="2018" name="Mol. Biol. Evol.">
        <title>Analysis of the draft genome of the red seaweed Gracilariopsis chorda provides insights into genome size evolution in Rhodophyta.</title>
        <authorList>
            <person name="Lee J."/>
            <person name="Yang E.C."/>
            <person name="Graf L."/>
            <person name="Yang J.H."/>
            <person name="Qiu H."/>
            <person name="Zel Zion U."/>
            <person name="Chan C.X."/>
            <person name="Stephens T.G."/>
            <person name="Weber A.P.M."/>
            <person name="Boo G.H."/>
            <person name="Boo S.M."/>
            <person name="Kim K.M."/>
            <person name="Shin Y."/>
            <person name="Jung M."/>
            <person name="Lee S.J."/>
            <person name="Yim H.S."/>
            <person name="Lee J.H."/>
            <person name="Bhattacharya D."/>
            <person name="Yoon H.S."/>
        </authorList>
    </citation>
    <scope>NUCLEOTIDE SEQUENCE [LARGE SCALE GENOMIC DNA]</scope>
    <source>
        <strain evidence="11 12">SKKU-2015</strain>
        <tissue evidence="11">Whole body</tissue>
    </source>
</reference>
<comment type="pathway">
    <text evidence="1">Protein modification; protein glycosylation.</text>
</comment>
<dbReference type="SMART" id="SM00028">
    <property type="entry name" value="TPR"/>
    <property type="match status" value="6"/>
</dbReference>
<evidence type="ECO:0000256" key="9">
    <source>
        <dbReference type="SAM" id="MobiDB-lite"/>
    </source>
</evidence>
<feature type="region of interest" description="Disordered" evidence="9">
    <location>
        <begin position="717"/>
        <end position="740"/>
    </location>
</feature>
<dbReference type="GO" id="GO:0097363">
    <property type="term" value="F:protein O-acetylglucosaminyltransferase activity"/>
    <property type="evidence" value="ECO:0007669"/>
    <property type="project" value="UniProtKB-EC"/>
</dbReference>
<evidence type="ECO:0000256" key="1">
    <source>
        <dbReference type="ARBA" id="ARBA00004922"/>
    </source>
</evidence>
<dbReference type="Pfam" id="PF13432">
    <property type="entry name" value="TPR_16"/>
    <property type="match status" value="1"/>
</dbReference>
<dbReference type="Gene3D" id="3.40.50.11380">
    <property type="match status" value="1"/>
</dbReference>
<keyword evidence="4 11" id="KW-0328">Glycosyltransferase</keyword>
<keyword evidence="7 8" id="KW-0802">TPR repeat</keyword>
<evidence type="ECO:0000256" key="6">
    <source>
        <dbReference type="ARBA" id="ARBA00022737"/>
    </source>
</evidence>
<gene>
    <name evidence="11" type="ORF">BWQ96_03702</name>
</gene>
<evidence type="ECO:0000256" key="7">
    <source>
        <dbReference type="ARBA" id="ARBA00022803"/>
    </source>
</evidence>
<evidence type="ECO:0000256" key="4">
    <source>
        <dbReference type="ARBA" id="ARBA00022676"/>
    </source>
</evidence>
<dbReference type="GO" id="GO:0006493">
    <property type="term" value="P:protein O-linked glycosylation"/>
    <property type="evidence" value="ECO:0007669"/>
    <property type="project" value="TreeGrafter"/>
</dbReference>
<dbReference type="STRING" id="448386.A0A2V3IWP5"/>
<feature type="region of interest" description="Disordered" evidence="9">
    <location>
        <begin position="194"/>
        <end position="264"/>
    </location>
</feature>
<accession>A0A2V3IWP5</accession>
<comment type="caution">
    <text evidence="11">The sequence shown here is derived from an EMBL/GenBank/DDBJ whole genome shotgun (WGS) entry which is preliminary data.</text>
</comment>
<evidence type="ECO:0000256" key="2">
    <source>
        <dbReference type="ARBA" id="ARBA00005386"/>
    </source>
</evidence>
<evidence type="ECO:0000256" key="3">
    <source>
        <dbReference type="ARBA" id="ARBA00011970"/>
    </source>
</evidence>
<dbReference type="Pfam" id="PF13414">
    <property type="entry name" value="TPR_11"/>
    <property type="match status" value="2"/>
</dbReference>
<dbReference type="EC" id="2.4.1.255" evidence="3"/>
<feature type="repeat" description="TPR" evidence="8">
    <location>
        <begin position="579"/>
        <end position="612"/>
    </location>
</feature>
<feature type="compositionally biased region" description="Basic residues" evidence="9">
    <location>
        <begin position="155"/>
        <end position="164"/>
    </location>
</feature>
<organism evidence="11 12">
    <name type="scientific">Gracilariopsis chorda</name>
    <dbReference type="NCBI Taxonomy" id="448386"/>
    <lineage>
        <taxon>Eukaryota</taxon>
        <taxon>Rhodophyta</taxon>
        <taxon>Florideophyceae</taxon>
        <taxon>Rhodymeniophycidae</taxon>
        <taxon>Gracilariales</taxon>
        <taxon>Gracilariaceae</taxon>
        <taxon>Gracilariopsis</taxon>
    </lineage>
</organism>
<protein>
    <recommendedName>
        <fullName evidence="3">protein O-GlcNAc transferase</fullName>
        <ecNumber evidence="3">2.4.1.255</ecNumber>
    </recommendedName>
</protein>
<feature type="region of interest" description="Disordered" evidence="9">
    <location>
        <begin position="67"/>
        <end position="108"/>
    </location>
</feature>
<dbReference type="PROSITE" id="PS50005">
    <property type="entry name" value="TPR"/>
    <property type="match status" value="3"/>
</dbReference>
<dbReference type="SUPFAM" id="SSF48452">
    <property type="entry name" value="TPR-like"/>
    <property type="match status" value="1"/>
</dbReference>